<comment type="subcellular location">
    <subcellularLocation>
        <location evidence="1">Nucleus</location>
    </subcellularLocation>
</comment>
<accession>A0A1W5D6N9</accession>
<dbReference type="SMART" id="SM00268">
    <property type="entry name" value="ACTIN"/>
    <property type="match status" value="1"/>
</dbReference>
<dbReference type="InterPro" id="IPR007133">
    <property type="entry name" value="RNA_pol_II-assoc_Paf1"/>
</dbReference>
<dbReference type="InterPro" id="IPR043129">
    <property type="entry name" value="ATPase_NBD"/>
</dbReference>
<feature type="compositionally biased region" description="Polar residues" evidence="5">
    <location>
        <begin position="580"/>
        <end position="589"/>
    </location>
</feature>
<name>A0A1W5D6N9_9LECA</name>
<feature type="region of interest" description="Disordered" evidence="5">
    <location>
        <begin position="538"/>
        <end position="589"/>
    </location>
</feature>
<organism evidence="6 7">
    <name type="scientific">Lasallia pustulata</name>
    <dbReference type="NCBI Taxonomy" id="136370"/>
    <lineage>
        <taxon>Eukaryota</taxon>
        <taxon>Fungi</taxon>
        <taxon>Dikarya</taxon>
        <taxon>Ascomycota</taxon>
        <taxon>Pezizomycotina</taxon>
        <taxon>Lecanoromycetes</taxon>
        <taxon>OSLEUM clade</taxon>
        <taxon>Umbilicariomycetidae</taxon>
        <taxon>Umbilicariales</taxon>
        <taxon>Umbilicariaceae</taxon>
        <taxon>Lasallia</taxon>
    </lineage>
</organism>
<dbReference type="FunFam" id="3.30.420.40:FF:000232">
    <property type="entry name" value="Actin-related protein 8"/>
    <property type="match status" value="1"/>
</dbReference>
<evidence type="ECO:0000313" key="6">
    <source>
        <dbReference type="EMBL" id="SLM38622.1"/>
    </source>
</evidence>
<dbReference type="Gene3D" id="3.30.420.40">
    <property type="match status" value="2"/>
</dbReference>
<comment type="similarity">
    <text evidence="2">Belongs to the PAF1 family.</text>
</comment>
<dbReference type="PANTHER" id="PTHR23188:SF12">
    <property type="entry name" value="RNA POLYMERASE II-ASSOCIATED FACTOR 1 HOMOLOG"/>
    <property type="match status" value="1"/>
</dbReference>
<comment type="similarity">
    <text evidence="4">Belongs to the actin family.</text>
</comment>
<evidence type="ECO:0000256" key="2">
    <source>
        <dbReference type="ARBA" id="ARBA00007560"/>
    </source>
</evidence>
<dbReference type="CDD" id="cd10206">
    <property type="entry name" value="ASKHA_NBD_Arp8-like"/>
    <property type="match status" value="1"/>
</dbReference>
<evidence type="ECO:0000256" key="4">
    <source>
        <dbReference type="RuleBase" id="RU000487"/>
    </source>
</evidence>
<dbReference type="Gene3D" id="3.30.420.580">
    <property type="match status" value="1"/>
</dbReference>
<dbReference type="Proteomes" id="UP000192927">
    <property type="component" value="Unassembled WGS sequence"/>
</dbReference>
<dbReference type="AlphaFoldDB" id="A0A1W5D6N9"/>
<dbReference type="GO" id="GO:0003682">
    <property type="term" value="F:chromatin binding"/>
    <property type="evidence" value="ECO:0007669"/>
    <property type="project" value="TreeGrafter"/>
</dbReference>
<reference evidence="7" key="1">
    <citation type="submission" date="2017-03" db="EMBL/GenBank/DDBJ databases">
        <authorList>
            <person name="Sharma R."/>
            <person name="Thines M."/>
        </authorList>
    </citation>
    <scope>NUCLEOTIDE SEQUENCE [LARGE SCALE GENOMIC DNA]</scope>
</reference>
<evidence type="ECO:0000256" key="5">
    <source>
        <dbReference type="SAM" id="MobiDB-lite"/>
    </source>
</evidence>
<proteinExistence type="inferred from homology"/>
<evidence type="ECO:0000256" key="1">
    <source>
        <dbReference type="ARBA" id="ARBA00004123"/>
    </source>
</evidence>
<dbReference type="GO" id="GO:0006368">
    <property type="term" value="P:transcription elongation by RNA polymerase II"/>
    <property type="evidence" value="ECO:0007669"/>
    <property type="project" value="InterPro"/>
</dbReference>
<dbReference type="EMBL" id="FWEW01002601">
    <property type="protein sequence ID" value="SLM38622.1"/>
    <property type="molecule type" value="Genomic_DNA"/>
</dbReference>
<dbReference type="GO" id="GO:0016593">
    <property type="term" value="C:Cdc73/Paf1 complex"/>
    <property type="evidence" value="ECO:0007669"/>
    <property type="project" value="InterPro"/>
</dbReference>
<dbReference type="SUPFAM" id="SSF53067">
    <property type="entry name" value="Actin-like ATPase domain"/>
    <property type="match status" value="2"/>
</dbReference>
<feature type="compositionally biased region" description="Basic and acidic residues" evidence="5">
    <location>
        <begin position="156"/>
        <end position="173"/>
    </location>
</feature>
<dbReference type="GO" id="GO:0000993">
    <property type="term" value="F:RNA polymerase II complex binding"/>
    <property type="evidence" value="ECO:0007669"/>
    <property type="project" value="TreeGrafter"/>
</dbReference>
<evidence type="ECO:0000313" key="7">
    <source>
        <dbReference type="Proteomes" id="UP000192927"/>
    </source>
</evidence>
<evidence type="ECO:0000256" key="3">
    <source>
        <dbReference type="ARBA" id="ARBA00023242"/>
    </source>
</evidence>
<protein>
    <submittedName>
        <fullName evidence="6">RNA polymerase II-associated, Paf1</fullName>
    </submittedName>
</protein>
<dbReference type="Gene3D" id="3.90.640.10">
    <property type="entry name" value="Actin, Chain A, domain 4"/>
    <property type="match status" value="2"/>
</dbReference>
<dbReference type="InterPro" id="IPR004000">
    <property type="entry name" value="Actin"/>
</dbReference>
<feature type="compositionally biased region" description="Polar residues" evidence="5">
    <location>
        <begin position="554"/>
        <end position="563"/>
    </location>
</feature>
<keyword evidence="7" id="KW-1185">Reference proteome</keyword>
<dbReference type="Pfam" id="PF00022">
    <property type="entry name" value="Actin"/>
    <property type="match status" value="1"/>
</dbReference>
<dbReference type="Pfam" id="PF03985">
    <property type="entry name" value="Paf1"/>
    <property type="match status" value="1"/>
</dbReference>
<sequence>MVGKKSGKALLREEGLERTDNNMDLTTWPQVTMINQKNYYTEYLKRDDQILPLRLQQEERRNRMATNAKDRDRALAQARPNDLPPTEGEMDIDDDVGAEDAGGALTGQDALGSKVIVMHPGSQNLRIGLASDALPKTVPMVIARKWTECESEEGDGEPRPKRLKRDDGSTLEPEKMFGDEFARQYTTMCADLKVHMRNNKRRVLPNSKELVVNYNRRMTPESIPEHNDPLRIEWTEIPPDPSEAPEFFTGKEALRIPDHSNPRYKLFWPLRRGWYNERDYDSKTLLYEDISIIIEEAIKNQLNLQRKKDWGQYGCVFVIPDLYERQYVTQILEMLLRDFGFGRVCFIQESLAATFGAGYTSACVVDIGAQKTSICCVEEGMCVDSSRVNLKFGGADVTETFIRMMLFDHFPYAEINLKRRYDFLLAEELKSKFCTMGEADISVQLYDFHLRASGQDTRKYAFKTYDEVLLAPQGYFQPSIFDNSEKLKGRRSLVDRSHDLYDGSPNDPISSAQSAILDIISPPLAIITGVAVNGNTVSTPARQLPNPFNRLNDLDNTPRSSVVGSPAPEGDGTPAPPQDGSINVTSSAPGASEVEDVLPVLALDVAILTSVVHGARSDERKTRDFLGGIMVIGGGSQMPGFCTFLEQRLKELRPGYAKDIMIGTPPRELDPQGVVWKGGSVFGKLRGTNDNIGDVPEDEAIEEDIATPPHLIIESLGEDTMTAPNARVYHQDYIARIRYNNSLPPPPGAPKLLTIPTDGLAHYTSAAFASRMAREQPLNIEADAELGMPINLVGMPGIFDGDEWSIQAPLHPPPVHPRDKALLRPLASLGKPKFAPASVSFLRRTEYISSEPGRSRIESNKNLAKSTIKKRKPVDASKDDPVNVLRSTLKGFDIAHPEDAYKGPDNASDIRGDAPTAAEIDAWNNPKHPSNPNLKLVDSYPLVPDLNAFTDAAGYVVAKFATAPTQTTDSYDSRMEVGLLHPLELDPEVAAELEAKRIAHEADPTKNPPPGHPPYNYEFFLPDDAKTAENVKKKFDVDNPEKDDPSLYTYNDKDARQQCFRYSRLRTYETGLQSGNADKPYNEVAIALHDPELDEQMAQSNLDGSKVTSNDRQEKAAYYYPILQKMQLKPRRSKNIAQLGTARKNDDEEAEGVDVVDLVVGEPNEFELAKRSGHRAGCDVKPSDEA</sequence>
<feature type="region of interest" description="Disordered" evidence="5">
    <location>
        <begin position="149"/>
        <end position="173"/>
    </location>
</feature>
<feature type="region of interest" description="Disordered" evidence="5">
    <location>
        <begin position="58"/>
        <end position="90"/>
    </location>
</feature>
<feature type="compositionally biased region" description="Basic and acidic residues" evidence="5">
    <location>
        <begin position="58"/>
        <end position="74"/>
    </location>
</feature>
<keyword evidence="3" id="KW-0539">Nucleus</keyword>
<dbReference type="PANTHER" id="PTHR23188">
    <property type="entry name" value="RNA POLYMERASE II-ASSOCIATED FACTOR 1 HOMOLOG"/>
    <property type="match status" value="1"/>
</dbReference>